<proteinExistence type="predicted"/>
<evidence type="ECO:0000313" key="2">
    <source>
        <dbReference type="EMBL" id="JAD76811.1"/>
    </source>
</evidence>
<organism evidence="2">
    <name type="scientific">Arundo donax</name>
    <name type="common">Giant reed</name>
    <name type="synonym">Donax arundinaceus</name>
    <dbReference type="NCBI Taxonomy" id="35708"/>
    <lineage>
        <taxon>Eukaryota</taxon>
        <taxon>Viridiplantae</taxon>
        <taxon>Streptophyta</taxon>
        <taxon>Embryophyta</taxon>
        <taxon>Tracheophyta</taxon>
        <taxon>Spermatophyta</taxon>
        <taxon>Magnoliopsida</taxon>
        <taxon>Liliopsida</taxon>
        <taxon>Poales</taxon>
        <taxon>Poaceae</taxon>
        <taxon>PACMAD clade</taxon>
        <taxon>Arundinoideae</taxon>
        <taxon>Arundineae</taxon>
        <taxon>Arundo</taxon>
    </lineage>
</organism>
<feature type="region of interest" description="Disordered" evidence="1">
    <location>
        <begin position="26"/>
        <end position="63"/>
    </location>
</feature>
<dbReference type="EMBL" id="GBRH01221084">
    <property type="protein sequence ID" value="JAD76811.1"/>
    <property type="molecule type" value="Transcribed_RNA"/>
</dbReference>
<accession>A0A0A9CMH9</accession>
<name>A0A0A9CMH9_ARUDO</name>
<feature type="region of interest" description="Disordered" evidence="1">
    <location>
        <begin position="1"/>
        <end position="20"/>
    </location>
</feature>
<reference evidence="2" key="1">
    <citation type="submission" date="2014-09" db="EMBL/GenBank/DDBJ databases">
        <authorList>
            <person name="Magalhaes I.L.F."/>
            <person name="Oliveira U."/>
            <person name="Santos F.R."/>
            <person name="Vidigal T.H.D.A."/>
            <person name="Brescovit A.D."/>
            <person name="Santos A.J."/>
        </authorList>
    </citation>
    <scope>NUCLEOTIDE SEQUENCE</scope>
    <source>
        <tissue evidence="2">Shoot tissue taken approximately 20 cm above the soil surface</tissue>
    </source>
</reference>
<dbReference type="AlphaFoldDB" id="A0A0A9CMH9"/>
<evidence type="ECO:0000256" key="1">
    <source>
        <dbReference type="SAM" id="MobiDB-lite"/>
    </source>
</evidence>
<sequence>MSRPRIRGRCGSNMERPYPDRIRKSRGLMETARARTSTSRGFRSGTGTPCLTSSTSGPPKRGTTTARQLFSAAVAVDAGRPPATRRRAITALHHIALQPRH</sequence>
<feature type="compositionally biased region" description="Polar residues" evidence="1">
    <location>
        <begin position="34"/>
        <end position="63"/>
    </location>
</feature>
<reference evidence="2" key="2">
    <citation type="journal article" date="2015" name="Data Brief">
        <title>Shoot transcriptome of the giant reed, Arundo donax.</title>
        <authorList>
            <person name="Barrero R.A."/>
            <person name="Guerrero F.D."/>
            <person name="Moolhuijzen P."/>
            <person name="Goolsby J.A."/>
            <person name="Tidwell J."/>
            <person name="Bellgard S.E."/>
            <person name="Bellgard M.I."/>
        </authorList>
    </citation>
    <scope>NUCLEOTIDE SEQUENCE</scope>
    <source>
        <tissue evidence="2">Shoot tissue taken approximately 20 cm above the soil surface</tissue>
    </source>
</reference>
<protein>
    <submittedName>
        <fullName evidence="2">Uncharacterized protein</fullName>
    </submittedName>
</protein>